<comment type="catalytic activity">
    <reaction evidence="15">
        <text>L-tyrosyl-[protein] + ATP = O-phospho-L-tyrosyl-[protein] + ADP + H(+)</text>
        <dbReference type="Rhea" id="RHEA:10596"/>
        <dbReference type="Rhea" id="RHEA-COMP:10136"/>
        <dbReference type="Rhea" id="RHEA-COMP:20101"/>
        <dbReference type="ChEBI" id="CHEBI:15378"/>
        <dbReference type="ChEBI" id="CHEBI:30616"/>
        <dbReference type="ChEBI" id="CHEBI:46858"/>
        <dbReference type="ChEBI" id="CHEBI:61978"/>
        <dbReference type="ChEBI" id="CHEBI:456216"/>
        <dbReference type="EC" id="2.7.10.2"/>
    </reaction>
</comment>
<evidence type="ECO:0000256" key="6">
    <source>
        <dbReference type="ARBA" id="ARBA00022519"/>
    </source>
</evidence>
<feature type="compositionally biased region" description="Polar residues" evidence="17">
    <location>
        <begin position="1"/>
        <end position="13"/>
    </location>
</feature>
<evidence type="ECO:0000256" key="16">
    <source>
        <dbReference type="SAM" id="Coils"/>
    </source>
</evidence>
<evidence type="ECO:0000313" key="21">
    <source>
        <dbReference type="Proteomes" id="UP000307749"/>
    </source>
</evidence>
<evidence type="ECO:0000256" key="15">
    <source>
        <dbReference type="ARBA" id="ARBA00051245"/>
    </source>
</evidence>
<dbReference type="SUPFAM" id="SSF52540">
    <property type="entry name" value="P-loop containing nucleoside triphosphate hydrolases"/>
    <property type="match status" value="1"/>
</dbReference>
<evidence type="ECO:0000256" key="14">
    <source>
        <dbReference type="ARBA" id="ARBA00023137"/>
    </source>
</evidence>
<dbReference type="Pfam" id="PF02706">
    <property type="entry name" value="Wzz"/>
    <property type="match status" value="1"/>
</dbReference>
<dbReference type="Gene3D" id="3.40.50.300">
    <property type="entry name" value="P-loop containing nucleotide triphosphate hydrolases"/>
    <property type="match status" value="1"/>
</dbReference>
<dbReference type="AlphaFoldDB" id="A0A4S3KIC9"/>
<comment type="caution">
    <text evidence="20">The sequence shown here is derived from an EMBL/GenBank/DDBJ whole genome shotgun (WGS) entry which is preliminary data.</text>
</comment>
<feature type="domain" description="AAA+ ATPase" evidence="19">
    <location>
        <begin position="529"/>
        <end position="698"/>
    </location>
</feature>
<evidence type="ECO:0000256" key="7">
    <source>
        <dbReference type="ARBA" id="ARBA00022679"/>
    </source>
</evidence>
<keyword evidence="11" id="KW-0067">ATP-binding</keyword>
<feature type="transmembrane region" description="Helical" evidence="18">
    <location>
        <begin position="43"/>
        <end position="67"/>
    </location>
</feature>
<keyword evidence="16" id="KW-0175">Coiled coil</keyword>
<keyword evidence="8 18" id="KW-0812">Transmembrane</keyword>
<dbReference type="STRING" id="993689.GCA_002077135_02779"/>
<evidence type="ECO:0000256" key="17">
    <source>
        <dbReference type="SAM" id="MobiDB-lite"/>
    </source>
</evidence>
<protein>
    <recommendedName>
        <fullName evidence="4">non-specific protein-tyrosine kinase</fullName>
        <ecNumber evidence="4">2.7.10.2</ecNumber>
    </recommendedName>
</protein>
<evidence type="ECO:0000256" key="5">
    <source>
        <dbReference type="ARBA" id="ARBA00022475"/>
    </source>
</evidence>
<name>A0A4S3KIC9_9GAMM</name>
<keyword evidence="13 18" id="KW-0472">Membrane</keyword>
<keyword evidence="12 18" id="KW-1133">Transmembrane helix</keyword>
<dbReference type="PANTHER" id="PTHR32309">
    <property type="entry name" value="TYROSINE-PROTEIN KINASE"/>
    <property type="match status" value="1"/>
</dbReference>
<gene>
    <name evidence="20" type="ORF">B1806_14605</name>
</gene>
<keyword evidence="14" id="KW-0829">Tyrosine-protein kinase</keyword>
<dbReference type="GO" id="GO:0005524">
    <property type="term" value="F:ATP binding"/>
    <property type="evidence" value="ECO:0007669"/>
    <property type="project" value="UniProtKB-KW"/>
</dbReference>
<evidence type="ECO:0000256" key="8">
    <source>
        <dbReference type="ARBA" id="ARBA00022692"/>
    </source>
</evidence>
<dbReference type="EMBL" id="MWQO01000057">
    <property type="protein sequence ID" value="THD07714.1"/>
    <property type="molecule type" value="Genomic_DNA"/>
</dbReference>
<dbReference type="InterPro" id="IPR003856">
    <property type="entry name" value="LPS_length_determ_N"/>
</dbReference>
<dbReference type="InterPro" id="IPR050445">
    <property type="entry name" value="Bact_polysacc_biosynth/exp"/>
</dbReference>
<proteinExistence type="inferred from homology"/>
<comment type="similarity">
    <text evidence="2">Belongs to the CpsD/CapB family.</text>
</comment>
<feature type="coiled-coil region" evidence="16">
    <location>
        <begin position="361"/>
        <end position="388"/>
    </location>
</feature>
<keyword evidence="21" id="KW-1185">Reference proteome</keyword>
<evidence type="ECO:0000256" key="10">
    <source>
        <dbReference type="ARBA" id="ARBA00022777"/>
    </source>
</evidence>
<sequence length="729" mass="79596">MTPNTLDTETVPESGTRMPDGGMPGDDDIDLQAYWRALVGRRWLILGATGLCVLIALILTLLATPIFRADTTLQINRDTVNVVQVQGFQPVESLNDQTFYQTQYDLLKSHSLARRVVVAMDLQHDAAFQKLLRPSPLARLLGFLHGASTRKPSPTDQLRADADALLNMVSVQPVLNSKLVDVSVDTPDPRLSARIANVYADQFIRSNLDRRMAASGYAKQYLEDRLQELKLRLEDSDTDLVAFAQKHQIVNISDRQSLVGQQLEQLNVALAQAEQDRYKAEAKWRQLQGAPADQIAQVLGDPVIEKLQQAYAEDQAKYQDQLRIYKPAFPAMLQLHAKLDEIHRQITARTALVRGSVQSAYAAAKARETLLRQRVADLRQQVLNLEQRSIRYNILKREVDTNRQLYDAILQRYKEIGVAGGVGINNISVVDRAEPPMVRYRPRLKLNLTIGLLLGLFAGIAAALVLDHLDDTVHVATDAEQKLGLAVLGIIPLARTGTPEQAMQDPRSALAEAYRSARTALQFATADGVPRSLLITSTRPGEGKSTTALALAQSFAQMGRRVLLVDADMRNPAQHNLGAVDNSRGLSNVLAGALTWREAIVSSEHGAAVLACGPLPPNPAELLAGPRLATLLAEAQAEYDLVILDSPPVLGLADAPVLAHSVAATLLVIEAGGARIDDIRDALKRLRAARARVVGAALTKLDARHGAYGYGYSYDYGGAYGGKTSRRDA</sequence>
<dbReference type="GO" id="GO:0004715">
    <property type="term" value="F:non-membrane spanning protein tyrosine kinase activity"/>
    <property type="evidence" value="ECO:0007669"/>
    <property type="project" value="UniProtKB-EC"/>
</dbReference>
<accession>A0A4S3KIC9</accession>
<keyword evidence="10" id="KW-0418">Kinase</keyword>
<dbReference type="CDD" id="cd05387">
    <property type="entry name" value="BY-kinase"/>
    <property type="match status" value="1"/>
</dbReference>
<dbReference type="RefSeq" id="WP_081128672.1">
    <property type="nucleotide sequence ID" value="NZ_LDOS01000002.1"/>
</dbReference>
<evidence type="ECO:0000256" key="1">
    <source>
        <dbReference type="ARBA" id="ARBA00004429"/>
    </source>
</evidence>
<evidence type="ECO:0000313" key="20">
    <source>
        <dbReference type="EMBL" id="THD07714.1"/>
    </source>
</evidence>
<keyword evidence="6" id="KW-0997">Cell inner membrane</keyword>
<evidence type="ECO:0000256" key="2">
    <source>
        <dbReference type="ARBA" id="ARBA00007316"/>
    </source>
</evidence>
<dbReference type="PANTHER" id="PTHR32309:SF13">
    <property type="entry name" value="FERRIC ENTEROBACTIN TRANSPORT PROTEIN FEPE"/>
    <property type="match status" value="1"/>
</dbReference>
<dbReference type="SMART" id="SM00382">
    <property type="entry name" value="AAA"/>
    <property type="match status" value="1"/>
</dbReference>
<dbReference type="Proteomes" id="UP000307749">
    <property type="component" value="Unassembled WGS sequence"/>
</dbReference>
<dbReference type="NCBIfam" id="TIGR01007">
    <property type="entry name" value="eps_fam"/>
    <property type="match status" value="1"/>
</dbReference>
<evidence type="ECO:0000256" key="13">
    <source>
        <dbReference type="ARBA" id="ARBA00023136"/>
    </source>
</evidence>
<dbReference type="Pfam" id="PF13614">
    <property type="entry name" value="AAA_31"/>
    <property type="match status" value="1"/>
</dbReference>
<organism evidence="20 21">
    <name type="scientific">Metallibacterium scheffleri</name>
    <dbReference type="NCBI Taxonomy" id="993689"/>
    <lineage>
        <taxon>Bacteria</taxon>
        <taxon>Pseudomonadati</taxon>
        <taxon>Pseudomonadota</taxon>
        <taxon>Gammaproteobacteria</taxon>
        <taxon>Lysobacterales</taxon>
        <taxon>Rhodanobacteraceae</taxon>
        <taxon>Metallibacterium</taxon>
    </lineage>
</organism>
<evidence type="ECO:0000256" key="18">
    <source>
        <dbReference type="SAM" id="Phobius"/>
    </source>
</evidence>
<dbReference type="InterPro" id="IPR005702">
    <property type="entry name" value="Wzc-like_C"/>
</dbReference>
<evidence type="ECO:0000256" key="9">
    <source>
        <dbReference type="ARBA" id="ARBA00022741"/>
    </source>
</evidence>
<feature type="region of interest" description="Disordered" evidence="17">
    <location>
        <begin position="1"/>
        <end position="24"/>
    </location>
</feature>
<keyword evidence="5" id="KW-1003">Cell membrane</keyword>
<comment type="subcellular location">
    <subcellularLocation>
        <location evidence="1">Cell inner membrane</location>
        <topology evidence="1">Multi-pass membrane protein</topology>
    </subcellularLocation>
</comment>
<dbReference type="OrthoDB" id="9775724at2"/>
<dbReference type="InterPro" id="IPR032807">
    <property type="entry name" value="GNVR"/>
</dbReference>
<evidence type="ECO:0000256" key="11">
    <source>
        <dbReference type="ARBA" id="ARBA00022840"/>
    </source>
</evidence>
<keyword evidence="9" id="KW-0547">Nucleotide-binding</keyword>
<evidence type="ECO:0000256" key="4">
    <source>
        <dbReference type="ARBA" id="ARBA00011903"/>
    </source>
</evidence>
<dbReference type="InterPro" id="IPR003593">
    <property type="entry name" value="AAA+_ATPase"/>
</dbReference>
<dbReference type="GO" id="GO:0005886">
    <property type="term" value="C:plasma membrane"/>
    <property type="evidence" value="ECO:0007669"/>
    <property type="project" value="UniProtKB-SubCell"/>
</dbReference>
<dbReference type="Pfam" id="PF13807">
    <property type="entry name" value="GNVR"/>
    <property type="match status" value="1"/>
</dbReference>
<dbReference type="InterPro" id="IPR027417">
    <property type="entry name" value="P-loop_NTPase"/>
</dbReference>
<evidence type="ECO:0000256" key="12">
    <source>
        <dbReference type="ARBA" id="ARBA00022989"/>
    </source>
</evidence>
<comment type="similarity">
    <text evidence="3">Belongs to the etk/wzc family.</text>
</comment>
<dbReference type="InterPro" id="IPR025669">
    <property type="entry name" value="AAA_dom"/>
</dbReference>
<evidence type="ECO:0000259" key="19">
    <source>
        <dbReference type="SMART" id="SM00382"/>
    </source>
</evidence>
<dbReference type="EC" id="2.7.10.2" evidence="4"/>
<keyword evidence="7" id="KW-0808">Transferase</keyword>
<reference evidence="20 21" key="1">
    <citation type="submission" date="2017-02" db="EMBL/GenBank/DDBJ databases">
        <title>Whole genome sequencing of Metallibacterium scheffleri DSM 24874 (T).</title>
        <authorList>
            <person name="Kumar S."/>
            <person name="Patil P."/>
            <person name="Patil P.B."/>
        </authorList>
    </citation>
    <scope>NUCLEOTIDE SEQUENCE [LARGE SCALE GENOMIC DNA]</scope>
    <source>
        <strain evidence="20 21">DSM 24874</strain>
    </source>
</reference>
<evidence type="ECO:0000256" key="3">
    <source>
        <dbReference type="ARBA" id="ARBA00008883"/>
    </source>
</evidence>